<dbReference type="EMBL" id="CP157942">
    <property type="protein sequence ID" value="XBS66656.1"/>
    <property type="molecule type" value="Genomic_DNA"/>
</dbReference>
<evidence type="ECO:0000313" key="2">
    <source>
        <dbReference type="EMBL" id="XBS67442.1"/>
    </source>
</evidence>
<proteinExistence type="predicted"/>
<name>A0AAU7Q3E5_9RICK</name>
<protein>
    <recommendedName>
        <fullName evidence="3">Transposase</fullName>
    </recommendedName>
</protein>
<evidence type="ECO:0008006" key="3">
    <source>
        <dbReference type="Google" id="ProtNLM"/>
    </source>
</evidence>
<reference evidence="2" key="1">
    <citation type="submission" date="2024-06" db="EMBL/GenBank/DDBJ databases">
        <authorList>
            <person name="Dussert Y."/>
            <person name="Peccoud J."/>
            <person name="Pigeault R."/>
        </authorList>
    </citation>
    <scope>NUCLEOTIDE SEQUENCE</scope>
    <source>
        <strain evidence="2">WArc</strain>
    </source>
</reference>
<accession>A0AAU7Q3E5</accession>
<evidence type="ECO:0000313" key="1">
    <source>
        <dbReference type="EMBL" id="XBS66656.1"/>
    </source>
</evidence>
<sequence length="210" mass="24300">MVQIGKKLKVISYTQASRRFKKLNLKIDDHRTNKDDLENIKIAVDSTRVSIYNNNGGHNTRKRKYSGYGQVRKLHVVLNVNDKNSGVAVPVCDMLEEVSDKYNICSIRADAAYDIKSVYKECRILCLLFALAKICLAIRKKQVEYENYEDGINEWKKKVKYGARSYIEVFFYRLFGFGLKNKSEVNRVLIKCYLLNKFTDIGMAKFKLAA</sequence>
<dbReference type="RefSeq" id="WP_238580396.1">
    <property type="nucleotide sequence ID" value="NZ_CP157942.1"/>
</dbReference>
<organism evidence="2">
    <name type="scientific">Wolbachia endosymbiont of Armadillidium arcangelii</name>
    <dbReference type="NCBI Taxonomy" id="3158571"/>
    <lineage>
        <taxon>Bacteria</taxon>
        <taxon>Pseudomonadati</taxon>
        <taxon>Pseudomonadota</taxon>
        <taxon>Alphaproteobacteria</taxon>
        <taxon>Rickettsiales</taxon>
        <taxon>Anaplasmataceae</taxon>
        <taxon>Wolbachieae</taxon>
        <taxon>Wolbachia</taxon>
    </lineage>
</organism>
<gene>
    <name evidence="2" type="ORF">ABLO99_01855</name>
    <name evidence="1" type="ORF">ABLO99_05260</name>
</gene>
<dbReference type="AlphaFoldDB" id="A0AAU7Q3E5"/>
<dbReference type="EMBL" id="CP157942">
    <property type="protein sequence ID" value="XBS67442.1"/>
    <property type="molecule type" value="Genomic_DNA"/>
</dbReference>